<gene>
    <name evidence="1" type="ORF">MANES_02G176700v8</name>
</gene>
<proteinExistence type="predicted"/>
<keyword evidence="2" id="KW-1185">Reference proteome</keyword>
<dbReference type="Proteomes" id="UP000091857">
    <property type="component" value="Chromosome 2"/>
</dbReference>
<accession>A0ACB7I7X8</accession>
<sequence length="880" mass="98867">MKPAIQLNPGIGCIEKERHALLKIKDDLIDDGGLLSSWGTREDKRDCCRWQRITCSPETGHVTELDLNFNDIVNTPLRGKISHSLLELTHLTYLDLSYNDFGGTHFPLNHSSLAKLRYLILSTANLAVTFSSLGNLTGLQLLDLGYNNFHDMRNTEWLFGLSSLRYLDLSGNLLKRPKDWLQIVNKLPHLQSLILSSCFSGDSTAFSLSPINSSSSLTSLDLSYNNLVIPSIYTWLSNVSQNIIELELSSNHLLGLNDLSVLGNMVSLQWLFLDNVTLEGGIPKSFGNMSQLRGLYLMRNNLKVQLPELIKNLSGRAEKSLEALNLFGNEITGTLPDLTRFSSLRLLNLGLNRLNGTVDKSIGRLRQLAILDLSGNSLSGIISEGHLNLSELKHLSLAGNSFVLNVSHDWVPPFHLFIMHLRSCKMGPRFPKWLQSQKNYTQLDISDAGISDTIPKWFWNLSSESYYLNLSQNNLSGMPLIYLDLSNNLFSGDIPDRLTHLQDLVFLNLANNHLSGKIPSSIGLLSKLETLDLGNNSFLGEIPLELKNCTRLRFLDLSRNRLSGKIPTWIGESLSSLQFLNLQCNQLYGNIPLQLCQLSKVQILDLSGNNINGAIPHCLKNLRAMYEGNSTLTMGDHYVMSQQGLVMYPLDSYINTALILWKGKKYTLVKNLGLFRIIDFSRNKIEGEIPREISSLSKLHQLNLSYNNLSGAIPEEIGGLKQLESLDLSHNHLSGRLPPSMADLNFLSALDLSCNNLSGRIPLSTQLQSFNASSFSVNPELCGLPLPQKCPGDNIQESQEHKHGGPYNQEDEDEFRKWFYIGIWLGFSVGFWVVAGSLLLKRSTPRSWRHAYFQALDKLGDWVYVRKTVFMRRLQQKFHS</sequence>
<comment type="caution">
    <text evidence="1">The sequence shown here is derived from an EMBL/GenBank/DDBJ whole genome shotgun (WGS) entry which is preliminary data.</text>
</comment>
<protein>
    <submittedName>
        <fullName evidence="1">Uncharacterized protein</fullName>
    </submittedName>
</protein>
<organism evidence="1 2">
    <name type="scientific">Manihot esculenta</name>
    <name type="common">Cassava</name>
    <name type="synonym">Jatropha manihot</name>
    <dbReference type="NCBI Taxonomy" id="3983"/>
    <lineage>
        <taxon>Eukaryota</taxon>
        <taxon>Viridiplantae</taxon>
        <taxon>Streptophyta</taxon>
        <taxon>Embryophyta</taxon>
        <taxon>Tracheophyta</taxon>
        <taxon>Spermatophyta</taxon>
        <taxon>Magnoliopsida</taxon>
        <taxon>eudicotyledons</taxon>
        <taxon>Gunneridae</taxon>
        <taxon>Pentapetalae</taxon>
        <taxon>rosids</taxon>
        <taxon>fabids</taxon>
        <taxon>Malpighiales</taxon>
        <taxon>Euphorbiaceae</taxon>
        <taxon>Crotonoideae</taxon>
        <taxon>Manihoteae</taxon>
        <taxon>Manihot</taxon>
    </lineage>
</organism>
<reference evidence="2" key="1">
    <citation type="journal article" date="2016" name="Nat. Biotechnol.">
        <title>Sequencing wild and cultivated cassava and related species reveals extensive interspecific hybridization and genetic diversity.</title>
        <authorList>
            <person name="Bredeson J.V."/>
            <person name="Lyons J.B."/>
            <person name="Prochnik S.E."/>
            <person name="Wu G.A."/>
            <person name="Ha C.M."/>
            <person name="Edsinger-Gonzales E."/>
            <person name="Grimwood J."/>
            <person name="Schmutz J."/>
            <person name="Rabbi I.Y."/>
            <person name="Egesi C."/>
            <person name="Nauluvula P."/>
            <person name="Lebot V."/>
            <person name="Ndunguru J."/>
            <person name="Mkamilo G."/>
            <person name="Bart R.S."/>
            <person name="Setter T.L."/>
            <person name="Gleadow R.M."/>
            <person name="Kulakow P."/>
            <person name="Ferguson M.E."/>
            <person name="Rounsley S."/>
            <person name="Rokhsar D.S."/>
        </authorList>
    </citation>
    <scope>NUCLEOTIDE SEQUENCE [LARGE SCALE GENOMIC DNA]</scope>
    <source>
        <strain evidence="2">cv. AM560-2</strain>
    </source>
</reference>
<name>A0ACB7I7X8_MANES</name>
<evidence type="ECO:0000313" key="1">
    <source>
        <dbReference type="EMBL" id="KAG8660585.1"/>
    </source>
</evidence>
<evidence type="ECO:0000313" key="2">
    <source>
        <dbReference type="Proteomes" id="UP000091857"/>
    </source>
</evidence>
<dbReference type="EMBL" id="CM004388">
    <property type="protein sequence ID" value="KAG8660585.1"/>
    <property type="molecule type" value="Genomic_DNA"/>
</dbReference>